<proteinExistence type="predicted"/>
<evidence type="ECO:0000313" key="1">
    <source>
        <dbReference type="EMBL" id="KDP35315.1"/>
    </source>
</evidence>
<gene>
    <name evidence="1" type="ORF">JCGZ_09474</name>
</gene>
<organism evidence="1 2">
    <name type="scientific">Jatropha curcas</name>
    <name type="common">Barbados nut</name>
    <dbReference type="NCBI Taxonomy" id="180498"/>
    <lineage>
        <taxon>Eukaryota</taxon>
        <taxon>Viridiplantae</taxon>
        <taxon>Streptophyta</taxon>
        <taxon>Embryophyta</taxon>
        <taxon>Tracheophyta</taxon>
        <taxon>Spermatophyta</taxon>
        <taxon>Magnoliopsida</taxon>
        <taxon>eudicotyledons</taxon>
        <taxon>Gunneridae</taxon>
        <taxon>Pentapetalae</taxon>
        <taxon>rosids</taxon>
        <taxon>fabids</taxon>
        <taxon>Malpighiales</taxon>
        <taxon>Euphorbiaceae</taxon>
        <taxon>Crotonoideae</taxon>
        <taxon>Jatropheae</taxon>
        <taxon>Jatropha</taxon>
    </lineage>
</organism>
<dbReference type="AlphaFoldDB" id="A0A067KSR9"/>
<dbReference type="EMBL" id="KK914490">
    <property type="protein sequence ID" value="KDP35315.1"/>
    <property type="molecule type" value="Genomic_DNA"/>
</dbReference>
<name>A0A067KSR9_JATCU</name>
<keyword evidence="2" id="KW-1185">Reference proteome</keyword>
<evidence type="ECO:0000313" key="2">
    <source>
        <dbReference type="Proteomes" id="UP000027138"/>
    </source>
</evidence>
<sequence length="122" mass="13785">MVLKSTIPINFSTVSACFKPILDGSGRFQVELELSIPIRAGTIGSRFQNWWNHNRTGLDRFQFQFGQVSVPTDFGFDSHRFRTDGSGSENRILATPAPSVFFFLENRTPYLTLAYVHKPAVL</sequence>
<accession>A0A067KSR9</accession>
<dbReference type="PROSITE" id="PS51257">
    <property type="entry name" value="PROKAR_LIPOPROTEIN"/>
    <property type="match status" value="1"/>
</dbReference>
<protein>
    <submittedName>
        <fullName evidence="1">Uncharacterized protein</fullName>
    </submittedName>
</protein>
<reference evidence="1 2" key="1">
    <citation type="journal article" date="2014" name="PLoS ONE">
        <title>Global Analysis of Gene Expression Profiles in Physic Nut (Jatropha curcas L.) Seedlings Exposed to Salt Stress.</title>
        <authorList>
            <person name="Zhang L."/>
            <person name="Zhang C."/>
            <person name="Wu P."/>
            <person name="Chen Y."/>
            <person name="Li M."/>
            <person name="Jiang H."/>
            <person name="Wu G."/>
        </authorList>
    </citation>
    <scope>NUCLEOTIDE SEQUENCE [LARGE SCALE GENOMIC DNA]</scope>
    <source>
        <strain evidence="2">cv. GZQX0401</strain>
        <tissue evidence="1">Young leaves</tissue>
    </source>
</reference>
<dbReference type="Proteomes" id="UP000027138">
    <property type="component" value="Unassembled WGS sequence"/>
</dbReference>